<dbReference type="InterPro" id="IPR016186">
    <property type="entry name" value="C-type_lectin-like/link_sf"/>
</dbReference>
<keyword evidence="1" id="KW-1133">Transmembrane helix</keyword>
<protein>
    <submittedName>
        <fullName evidence="4">C-type lectin domain-containing protein</fullName>
    </submittedName>
</protein>
<organism evidence="4">
    <name type="scientific">Brugia pahangi</name>
    <name type="common">Filarial nematode worm</name>
    <dbReference type="NCBI Taxonomy" id="6280"/>
    <lineage>
        <taxon>Eukaryota</taxon>
        <taxon>Metazoa</taxon>
        <taxon>Ecdysozoa</taxon>
        <taxon>Nematoda</taxon>
        <taxon>Chromadorea</taxon>
        <taxon>Rhabditida</taxon>
        <taxon>Spirurina</taxon>
        <taxon>Spiruromorpha</taxon>
        <taxon>Filarioidea</taxon>
        <taxon>Onchocercidae</taxon>
        <taxon>Brugia</taxon>
    </lineage>
</organism>
<evidence type="ECO:0000256" key="1">
    <source>
        <dbReference type="SAM" id="Phobius"/>
    </source>
</evidence>
<keyword evidence="1" id="KW-0472">Membrane</keyword>
<dbReference type="InterPro" id="IPR016187">
    <property type="entry name" value="CTDL_fold"/>
</dbReference>
<proteinExistence type="predicted"/>
<gene>
    <name evidence="2" type="ORF">BPAG_LOCUS10636</name>
</gene>
<dbReference type="Gene3D" id="3.10.100.10">
    <property type="entry name" value="Mannose-Binding Protein A, subunit A"/>
    <property type="match status" value="1"/>
</dbReference>
<dbReference type="STRING" id="6280.A0A0N4TQ24"/>
<dbReference type="SUPFAM" id="SSF56436">
    <property type="entry name" value="C-type lectin-like"/>
    <property type="match status" value="1"/>
</dbReference>
<evidence type="ECO:0000313" key="3">
    <source>
        <dbReference type="Proteomes" id="UP000278627"/>
    </source>
</evidence>
<name>A0A0N4TQ24_BRUPA</name>
<reference evidence="2 3" key="2">
    <citation type="submission" date="2018-11" db="EMBL/GenBank/DDBJ databases">
        <authorList>
            <consortium name="Pathogen Informatics"/>
        </authorList>
    </citation>
    <scope>NUCLEOTIDE SEQUENCE [LARGE SCALE GENOMIC DNA]</scope>
</reference>
<evidence type="ECO:0000313" key="4">
    <source>
        <dbReference type="WBParaSite" id="BPAG_0001067401-mRNA-1"/>
    </source>
</evidence>
<dbReference type="AlphaFoldDB" id="A0A0N4TQ24"/>
<feature type="transmembrane region" description="Helical" evidence="1">
    <location>
        <begin position="70"/>
        <end position="93"/>
    </location>
</feature>
<dbReference type="Proteomes" id="UP000278627">
    <property type="component" value="Unassembled WGS sequence"/>
</dbReference>
<evidence type="ECO:0000313" key="2">
    <source>
        <dbReference type="EMBL" id="VDN91822.1"/>
    </source>
</evidence>
<keyword evidence="1" id="KW-0812">Transmembrane</keyword>
<dbReference type="WBParaSite" id="BPAG_0001067401-mRNA-1">
    <property type="protein sequence ID" value="BPAG_0001067401-mRNA-1"/>
    <property type="gene ID" value="BPAG_0001067401"/>
</dbReference>
<reference evidence="4" key="1">
    <citation type="submission" date="2017-02" db="UniProtKB">
        <authorList>
            <consortium name="WormBaseParasite"/>
        </authorList>
    </citation>
    <scope>IDENTIFICATION</scope>
</reference>
<dbReference type="CDD" id="cd00037">
    <property type="entry name" value="CLECT"/>
    <property type="match status" value="1"/>
</dbReference>
<dbReference type="EMBL" id="UZAD01013194">
    <property type="protein sequence ID" value="VDN91822.1"/>
    <property type="molecule type" value="Genomic_DNA"/>
</dbReference>
<sequence>MTIIRRLCPEGWLYSKQTKYCYHLVTIPTTFNNAQFACRLQNAYLLSIHNEIIKIINIFPNTLILPNKCYFIHLLLIDFFFFFFLIHLNLNFLPKSESNSFFKKSNREVLADCLKFEIEMM</sequence>
<accession>A0A0N4TQ24</accession>
<keyword evidence="3" id="KW-1185">Reference proteome</keyword>